<dbReference type="InterPro" id="IPR039422">
    <property type="entry name" value="MarR/SlyA-like"/>
</dbReference>
<evidence type="ECO:0000259" key="5">
    <source>
        <dbReference type="PROSITE" id="PS50995"/>
    </source>
</evidence>
<dbReference type="Gene3D" id="1.10.10.10">
    <property type="entry name" value="Winged helix-like DNA-binding domain superfamily/Winged helix DNA-binding domain"/>
    <property type="match status" value="1"/>
</dbReference>
<proteinExistence type="predicted"/>
<dbReference type="InterPro" id="IPR036390">
    <property type="entry name" value="WH_DNA-bd_sf"/>
</dbReference>
<dbReference type="SUPFAM" id="SSF46785">
    <property type="entry name" value="Winged helix' DNA-binding domain"/>
    <property type="match status" value="1"/>
</dbReference>
<comment type="caution">
    <text evidence="6">The sequence shown here is derived from an EMBL/GenBank/DDBJ whole genome shotgun (WGS) entry which is preliminary data.</text>
</comment>
<name>A0A4V3Z7J0_9ACTN</name>
<keyword evidence="2" id="KW-0238">DNA-binding</keyword>
<dbReference type="PANTHER" id="PTHR33164">
    <property type="entry name" value="TRANSCRIPTIONAL REGULATOR, MARR FAMILY"/>
    <property type="match status" value="1"/>
</dbReference>
<evidence type="ECO:0000256" key="2">
    <source>
        <dbReference type="ARBA" id="ARBA00023125"/>
    </source>
</evidence>
<accession>A0A4V3Z7J0</accession>
<feature type="domain" description="HTH marR-type" evidence="5">
    <location>
        <begin position="34"/>
        <end position="167"/>
    </location>
</feature>
<dbReference type="PROSITE" id="PS01117">
    <property type="entry name" value="HTH_MARR_1"/>
    <property type="match status" value="1"/>
</dbReference>
<evidence type="ECO:0000256" key="1">
    <source>
        <dbReference type="ARBA" id="ARBA00023015"/>
    </source>
</evidence>
<dbReference type="PROSITE" id="PS50995">
    <property type="entry name" value="HTH_MARR_2"/>
    <property type="match status" value="1"/>
</dbReference>
<gene>
    <name evidence="6" type="ORF">E7Y31_13830</name>
</gene>
<dbReference type="GO" id="GO:0003700">
    <property type="term" value="F:DNA-binding transcription factor activity"/>
    <property type="evidence" value="ECO:0007669"/>
    <property type="project" value="InterPro"/>
</dbReference>
<dbReference type="InterPro" id="IPR023187">
    <property type="entry name" value="Tscrpt_reg_MarR-type_CS"/>
</dbReference>
<evidence type="ECO:0000313" key="6">
    <source>
        <dbReference type="EMBL" id="THJ74049.1"/>
    </source>
</evidence>
<dbReference type="GO" id="GO:0006950">
    <property type="term" value="P:response to stress"/>
    <property type="evidence" value="ECO:0007669"/>
    <property type="project" value="TreeGrafter"/>
</dbReference>
<dbReference type="Pfam" id="PF12802">
    <property type="entry name" value="MarR_2"/>
    <property type="match status" value="1"/>
</dbReference>
<dbReference type="RefSeq" id="WP_136448506.1">
    <property type="nucleotide sequence ID" value="NZ_SSXH01000333.1"/>
</dbReference>
<dbReference type="AlphaFoldDB" id="A0A4V3Z7J0"/>
<evidence type="ECO:0000256" key="4">
    <source>
        <dbReference type="SAM" id="MobiDB-lite"/>
    </source>
</evidence>
<keyword evidence="1" id="KW-0805">Transcription regulation</keyword>
<evidence type="ECO:0000313" key="7">
    <source>
        <dbReference type="Proteomes" id="UP000305282"/>
    </source>
</evidence>
<feature type="region of interest" description="Disordered" evidence="4">
    <location>
        <begin position="1"/>
        <end position="25"/>
    </location>
</feature>
<evidence type="ECO:0000256" key="3">
    <source>
        <dbReference type="ARBA" id="ARBA00023163"/>
    </source>
</evidence>
<protein>
    <submittedName>
        <fullName evidence="6">MarR family transcriptional regulator</fullName>
    </submittedName>
</protein>
<reference evidence="6 7" key="1">
    <citation type="submission" date="2019-04" db="EMBL/GenBank/DDBJ databases">
        <title>Draft genome sequences for three unisolated Alnus-infective Frankia Sp+ strains, AgTrS, AiOr and AvVan, the first sequenced Frankia strains able to sporulate in-planta.</title>
        <authorList>
            <person name="Bethencourt L."/>
            <person name="Vautrin F."/>
            <person name="Taib N."/>
            <person name="Dubost A."/>
            <person name="Castro-Garcia L."/>
            <person name="Imbaud O."/>
            <person name="Abrouk D."/>
            <person name="Fournier P."/>
            <person name="Briolay J."/>
            <person name="Nguyen A."/>
            <person name="Normand P."/>
            <person name="Fernandez M.P."/>
            <person name="Brochier-Armanet C."/>
            <person name="Herrera-Belaroussi A."/>
        </authorList>
    </citation>
    <scope>NUCLEOTIDE SEQUENCE [LARGE SCALE GENOMIC DNA]</scope>
    <source>
        <strain evidence="6 7">AvVan</strain>
    </source>
</reference>
<dbReference type="OrthoDB" id="5148120at2"/>
<keyword evidence="7" id="KW-1185">Reference proteome</keyword>
<organism evidence="6 7">
    <name type="scientific">Candidatus Frankia alpina</name>
    <dbReference type="NCBI Taxonomy" id="2699483"/>
    <lineage>
        <taxon>Bacteria</taxon>
        <taxon>Bacillati</taxon>
        <taxon>Actinomycetota</taxon>
        <taxon>Actinomycetes</taxon>
        <taxon>Frankiales</taxon>
        <taxon>Frankiaceae</taxon>
        <taxon>Frankia</taxon>
    </lineage>
</organism>
<sequence length="176" mass="18729">MPASSPPSAKLPVEPSATPGAGRAVESQLAESQAADLTWLLNRAAARMRGELDTVARGHGLAGVRDWIVLTALGVEGGRTQLQLGRELGVDKTTLTSLLDRLEGDELVVRRLDPRDRRARIPEVTAAGRRLQARIAAARDEAEARLLAAFSPGEQRLLRALLTRLADSTAASGPCL</sequence>
<dbReference type="SMART" id="SM00347">
    <property type="entry name" value="HTH_MARR"/>
    <property type="match status" value="1"/>
</dbReference>
<dbReference type="InterPro" id="IPR036388">
    <property type="entry name" value="WH-like_DNA-bd_sf"/>
</dbReference>
<dbReference type="GO" id="GO:0003677">
    <property type="term" value="F:DNA binding"/>
    <property type="evidence" value="ECO:0007669"/>
    <property type="project" value="UniProtKB-KW"/>
</dbReference>
<dbReference type="PRINTS" id="PR00598">
    <property type="entry name" value="HTHMARR"/>
</dbReference>
<dbReference type="EMBL" id="SSXH01000333">
    <property type="protein sequence ID" value="THJ74049.1"/>
    <property type="molecule type" value="Genomic_DNA"/>
</dbReference>
<dbReference type="PANTHER" id="PTHR33164:SF43">
    <property type="entry name" value="HTH-TYPE TRANSCRIPTIONAL REPRESSOR YETL"/>
    <property type="match status" value="1"/>
</dbReference>
<dbReference type="Proteomes" id="UP000305282">
    <property type="component" value="Unassembled WGS sequence"/>
</dbReference>
<keyword evidence="3" id="KW-0804">Transcription</keyword>
<dbReference type="InterPro" id="IPR000835">
    <property type="entry name" value="HTH_MarR-typ"/>
</dbReference>